<evidence type="ECO:0000313" key="3">
    <source>
        <dbReference type="Proteomes" id="UP001501510"/>
    </source>
</evidence>
<gene>
    <name evidence="2" type="ORF">GCM10008906_04540</name>
</gene>
<organism evidence="2 3">
    <name type="scientific">Clostridium oceanicum</name>
    <dbReference type="NCBI Taxonomy" id="1543"/>
    <lineage>
        <taxon>Bacteria</taxon>
        <taxon>Bacillati</taxon>
        <taxon>Bacillota</taxon>
        <taxon>Clostridia</taxon>
        <taxon>Eubacteriales</taxon>
        <taxon>Clostridiaceae</taxon>
        <taxon>Clostridium</taxon>
    </lineage>
</organism>
<keyword evidence="3" id="KW-1185">Reference proteome</keyword>
<dbReference type="Proteomes" id="UP001501510">
    <property type="component" value="Unassembled WGS sequence"/>
</dbReference>
<evidence type="ECO:0000259" key="1">
    <source>
        <dbReference type="Pfam" id="PF16916"/>
    </source>
</evidence>
<sequence>MNPLLGEAPEPKLVNEIIDKVMEYDLIMGVHDLIIHNYGPNKWMASIHAEVPANESIMKIHEVIDDAEKYVSEKLDILLVIHMDPVNTDDEEVEYARREIVLLLMKFPMIKSMHDFRVVGKGDYKNLIFDIVVDYTFVDNAENTKKIKDDINSYLKEKHPEYTAVITIDKDFMS</sequence>
<dbReference type="SUPFAM" id="SSF160240">
    <property type="entry name" value="Cation efflux protein cytoplasmic domain-like"/>
    <property type="match status" value="2"/>
</dbReference>
<dbReference type="InterPro" id="IPR036837">
    <property type="entry name" value="Cation_efflux_CTD_sf"/>
</dbReference>
<dbReference type="EMBL" id="BAAACG010000003">
    <property type="protein sequence ID" value="GAA0733532.1"/>
    <property type="molecule type" value="Genomic_DNA"/>
</dbReference>
<reference evidence="3" key="1">
    <citation type="journal article" date="2019" name="Int. J. Syst. Evol. Microbiol.">
        <title>The Global Catalogue of Microorganisms (GCM) 10K type strain sequencing project: providing services to taxonomists for standard genome sequencing and annotation.</title>
        <authorList>
            <consortium name="The Broad Institute Genomics Platform"/>
            <consortium name="The Broad Institute Genome Sequencing Center for Infectious Disease"/>
            <person name="Wu L."/>
            <person name="Ma J."/>
        </authorList>
    </citation>
    <scope>NUCLEOTIDE SEQUENCE [LARGE SCALE GENOMIC DNA]</scope>
    <source>
        <strain evidence="3">JCM 1407</strain>
    </source>
</reference>
<name>A0ABP3UGH5_9CLOT</name>
<accession>A0ABP3UGH5</accession>
<proteinExistence type="predicted"/>
<feature type="domain" description="Cation efflux protein cytoplasmic" evidence="1">
    <location>
        <begin position="9"/>
        <end position="85"/>
    </location>
</feature>
<dbReference type="InterPro" id="IPR027470">
    <property type="entry name" value="Cation_efflux_CTD"/>
</dbReference>
<protein>
    <recommendedName>
        <fullName evidence="1">Cation efflux protein cytoplasmic domain-containing protein</fullName>
    </recommendedName>
</protein>
<dbReference type="Pfam" id="PF16916">
    <property type="entry name" value="ZT_dimer"/>
    <property type="match status" value="1"/>
</dbReference>
<dbReference type="Gene3D" id="3.30.70.1350">
    <property type="entry name" value="Cation efflux protein, cytoplasmic domain"/>
    <property type="match status" value="2"/>
</dbReference>
<comment type="caution">
    <text evidence="2">The sequence shown here is derived from an EMBL/GenBank/DDBJ whole genome shotgun (WGS) entry which is preliminary data.</text>
</comment>
<evidence type="ECO:0000313" key="2">
    <source>
        <dbReference type="EMBL" id="GAA0733532.1"/>
    </source>
</evidence>